<dbReference type="Pfam" id="PF05970">
    <property type="entry name" value="PIF1"/>
    <property type="match status" value="1"/>
</dbReference>
<geneLocation type="plasmid" evidence="3">
    <name>pamcp48-600</name>
</geneLocation>
<dbReference type="PANTHER" id="PTHR47642:SF5">
    <property type="entry name" value="ATP-DEPENDENT DNA HELICASE"/>
    <property type="match status" value="1"/>
</dbReference>
<name>A0AAC9JDT9_9ALTE</name>
<feature type="domain" description="DNA helicase Pif1-like DEAD-box helicase" evidence="1">
    <location>
        <begin position="17"/>
        <end position="164"/>
    </location>
</feature>
<sequence>MNPFQHPDFDSLKTGQKIIALAAFLRSDNMLITGGGGVGKSYLIEFLSCIIPNVVLCASTGIAGINIKGTTIDTFMGFNQHTQTVEDAGVVTPEIRARLAGTTVLLIDEVSMVRADKLDMVDARFKAVFGNEKPFGGVRVILVGDFLQLPPVLANGKETLRYIAKYKSRLFAFESDVYEKANFVPYVLNEYVRQGDDKTRRVMRFMRMGHKLDSVVEFINREAKGKVSPTSLQICKTNSRVDAINRKQFNQLDAPMFSCSGVIEGEFKSAALPSDMKLYLKRGCRVLLTANNPDAGFLNGDLGVVKGFINEKGSIPYLIVELDRGPTVRVEPQEWQNFQYSTQGDVMDKKPIGTFTQFPVRLGYAITGHKSQGMTLDSAVIDLSGGFNADGLVYVVISRVRSLDNLKLTAPIKTSDICTSEKAKAFTTKVSMEALARRDHDMKILLGQNAISA</sequence>
<reference evidence="2 3" key="1">
    <citation type="submission" date="2016-11" db="EMBL/GenBank/DDBJ databases">
        <title>Networking in microbes: conjugative elements and plasmids in the genus Alteromonas.</title>
        <authorList>
            <person name="Lopez-Perez M."/>
            <person name="Ramon-Marco N."/>
            <person name="Rodriguez-Valera F."/>
        </authorList>
    </citation>
    <scope>NUCLEOTIDE SEQUENCE [LARGE SCALE GENOMIC DNA]</scope>
    <source>
        <strain evidence="2 3">CP48</strain>
        <plasmid evidence="3">pamcp48-600</plasmid>
    </source>
</reference>
<evidence type="ECO:0000259" key="1">
    <source>
        <dbReference type="Pfam" id="PF05970"/>
    </source>
</evidence>
<dbReference type="RefSeq" id="WP_071960772.1">
    <property type="nucleotide sequence ID" value="NZ_CP018025.1"/>
</dbReference>
<organism evidence="2 3">
    <name type="scientific">Alteromonas mediterranea</name>
    <dbReference type="NCBI Taxonomy" id="314275"/>
    <lineage>
        <taxon>Bacteria</taxon>
        <taxon>Pseudomonadati</taxon>
        <taxon>Pseudomonadota</taxon>
        <taxon>Gammaproteobacteria</taxon>
        <taxon>Alteromonadales</taxon>
        <taxon>Alteromonadaceae</taxon>
        <taxon>Alteromonas/Salinimonas group</taxon>
        <taxon>Alteromonas</taxon>
    </lineage>
</organism>
<proteinExistence type="predicted"/>
<evidence type="ECO:0000313" key="3">
    <source>
        <dbReference type="Proteomes" id="UP000182101"/>
    </source>
</evidence>
<dbReference type="SUPFAM" id="SSF52540">
    <property type="entry name" value="P-loop containing nucleoside triphosphate hydrolases"/>
    <property type="match status" value="2"/>
</dbReference>
<dbReference type="GO" id="GO:0000723">
    <property type="term" value="P:telomere maintenance"/>
    <property type="evidence" value="ECO:0007669"/>
    <property type="project" value="InterPro"/>
</dbReference>
<dbReference type="EMBL" id="CP018025">
    <property type="protein sequence ID" value="APD92159.1"/>
    <property type="molecule type" value="Genomic_DNA"/>
</dbReference>
<dbReference type="CDD" id="cd18809">
    <property type="entry name" value="SF1_C_RecD"/>
    <property type="match status" value="1"/>
</dbReference>
<dbReference type="InterPro" id="IPR010285">
    <property type="entry name" value="DNA_helicase_pif1-like_DEAD"/>
</dbReference>
<keyword evidence="2" id="KW-0614">Plasmid</keyword>
<dbReference type="InterPro" id="IPR027417">
    <property type="entry name" value="P-loop_NTPase"/>
</dbReference>
<dbReference type="AlphaFoldDB" id="A0AAC9JDT9"/>
<gene>
    <name evidence="2" type="ORF">BM524_19765</name>
</gene>
<dbReference type="Gene3D" id="3.40.50.300">
    <property type="entry name" value="P-loop containing nucleotide triphosphate hydrolases"/>
    <property type="match status" value="1"/>
</dbReference>
<evidence type="ECO:0000313" key="2">
    <source>
        <dbReference type="EMBL" id="APD92159.1"/>
    </source>
</evidence>
<protein>
    <recommendedName>
        <fullName evidence="1">DNA helicase Pif1-like DEAD-box helicase domain-containing protein</fullName>
    </recommendedName>
</protein>
<dbReference type="Proteomes" id="UP000182101">
    <property type="component" value="Plasmid pAMCP48-600"/>
</dbReference>
<dbReference type="GO" id="GO:0006281">
    <property type="term" value="P:DNA repair"/>
    <property type="evidence" value="ECO:0007669"/>
    <property type="project" value="InterPro"/>
</dbReference>
<dbReference type="InterPro" id="IPR051055">
    <property type="entry name" value="PIF1_helicase"/>
</dbReference>
<dbReference type="PANTHER" id="PTHR47642">
    <property type="entry name" value="ATP-DEPENDENT DNA HELICASE"/>
    <property type="match status" value="1"/>
</dbReference>
<accession>A0AAC9JDT9</accession>
<dbReference type="GO" id="GO:0003678">
    <property type="term" value="F:DNA helicase activity"/>
    <property type="evidence" value="ECO:0007669"/>
    <property type="project" value="InterPro"/>
</dbReference>